<dbReference type="GO" id="GO:1900705">
    <property type="term" value="P:negative regulation of siderophore biosynthetic process"/>
    <property type="evidence" value="ECO:0007669"/>
    <property type="project" value="TreeGrafter"/>
</dbReference>
<dbReference type="PANTHER" id="PTHR33202">
    <property type="entry name" value="ZINC UPTAKE REGULATION PROTEIN"/>
    <property type="match status" value="1"/>
</dbReference>
<dbReference type="CDD" id="cd07153">
    <property type="entry name" value="Fur_like"/>
    <property type="match status" value="1"/>
</dbReference>
<keyword evidence="7 12" id="KW-0479">Metal-binding</keyword>
<comment type="similarity">
    <text evidence="2">Belongs to the Fur family.</text>
</comment>
<dbReference type="PATRIC" id="fig|1204738.3.peg.3622"/>
<sequence length="196" mass="21529">MGHAWLKLADHFLSDQVALGNIALVHAYVAAAANDSKGNGERDDLSQFLHLGLFFTIVVSVDHTRPNQLLRRATMADQNHELRKAGLKVTLPRVKILQILENVSGQHHLSAEEVYKTLIDAGEDVGLATVYRVLTQFESAGLVIRHNFDGGHAVFEMTQEDHHDHMCALKAAKSLSSLMKSLNAVSKKSLKSTATN</sequence>
<keyword evidence="6" id="KW-0678">Repressor</keyword>
<feature type="binding site" evidence="12">
    <location>
        <position position="164"/>
    </location>
    <ligand>
        <name>Fe cation</name>
        <dbReference type="ChEBI" id="CHEBI:24875"/>
    </ligand>
</feature>
<comment type="cofactor">
    <cofactor evidence="12">
        <name>Mn(2+)</name>
        <dbReference type="ChEBI" id="CHEBI:29035"/>
    </cofactor>
    <cofactor evidence="12">
        <name>Fe(2+)</name>
        <dbReference type="ChEBI" id="CHEBI:29033"/>
    </cofactor>
    <text evidence="12">Binds 1 Mn(2+) or Fe(2+) ion per subunit.</text>
</comment>
<evidence type="ECO:0000256" key="3">
    <source>
        <dbReference type="ARBA" id="ARBA00011738"/>
    </source>
</evidence>
<keyword evidence="9" id="KW-0805">Transcription regulation</keyword>
<evidence type="ECO:0000313" key="13">
    <source>
        <dbReference type="EMBL" id="ELY20879.1"/>
    </source>
</evidence>
<gene>
    <name evidence="13" type="ORF">HALTITAN_2385</name>
</gene>
<name>L9U7Q4_9GAMM</name>
<evidence type="ECO:0000256" key="2">
    <source>
        <dbReference type="ARBA" id="ARBA00007957"/>
    </source>
</evidence>
<protein>
    <recommendedName>
        <fullName evidence="4">Ferric uptake regulation protein</fullName>
    </recommendedName>
</protein>
<dbReference type="GO" id="GO:0045892">
    <property type="term" value="P:negative regulation of DNA-templated transcription"/>
    <property type="evidence" value="ECO:0007669"/>
    <property type="project" value="TreeGrafter"/>
</dbReference>
<reference evidence="13 14" key="1">
    <citation type="journal article" date="2013" name="Genome Announc.">
        <title>Draft Genome of the Marine Gammaproteobacterium Halomonas titanicae.</title>
        <authorList>
            <person name="Sanchez-Porro C."/>
            <person name="de la Haba R.R."/>
            <person name="Cruz-Hernandez N."/>
            <person name="Gonzalez J.M."/>
            <person name="Reyes-Guirao C."/>
            <person name="Navarro-Sampedro L."/>
            <person name="Carballo M."/>
            <person name="Ventosa A."/>
        </authorList>
    </citation>
    <scope>NUCLEOTIDE SEQUENCE [LARGE SCALE GENOMIC DNA]</scope>
    <source>
        <strain evidence="13 14">BH1</strain>
    </source>
</reference>
<dbReference type="GO" id="GO:0003700">
    <property type="term" value="F:DNA-binding transcription factor activity"/>
    <property type="evidence" value="ECO:0007669"/>
    <property type="project" value="InterPro"/>
</dbReference>
<organism evidence="13 14">
    <name type="scientific">Vreelandella titanicae BH1</name>
    <dbReference type="NCBI Taxonomy" id="1204738"/>
    <lineage>
        <taxon>Bacteria</taxon>
        <taxon>Pseudomonadati</taxon>
        <taxon>Pseudomonadota</taxon>
        <taxon>Gammaproteobacteria</taxon>
        <taxon>Oceanospirillales</taxon>
        <taxon>Halomonadaceae</taxon>
        <taxon>Vreelandella</taxon>
    </lineage>
</organism>
<dbReference type="Proteomes" id="UP000011651">
    <property type="component" value="Unassembled WGS sequence"/>
</dbReference>
<dbReference type="InterPro" id="IPR036388">
    <property type="entry name" value="WH-like_DNA-bd_sf"/>
</dbReference>
<dbReference type="EMBL" id="AOPO01000011">
    <property type="protein sequence ID" value="ELY20879.1"/>
    <property type="molecule type" value="Genomic_DNA"/>
</dbReference>
<evidence type="ECO:0000256" key="6">
    <source>
        <dbReference type="ARBA" id="ARBA00022491"/>
    </source>
</evidence>
<comment type="caution">
    <text evidence="13">The sequence shown here is derived from an EMBL/GenBank/DDBJ whole genome shotgun (WGS) entry which is preliminary data.</text>
</comment>
<comment type="subcellular location">
    <subcellularLocation>
        <location evidence="1">Cytoplasm</location>
    </subcellularLocation>
</comment>
<dbReference type="InterPro" id="IPR036390">
    <property type="entry name" value="WH_DNA-bd_sf"/>
</dbReference>
<dbReference type="PANTHER" id="PTHR33202:SF2">
    <property type="entry name" value="FERRIC UPTAKE REGULATION PROTEIN"/>
    <property type="match status" value="1"/>
</dbReference>
<evidence type="ECO:0000256" key="1">
    <source>
        <dbReference type="ARBA" id="ARBA00004496"/>
    </source>
</evidence>
<keyword evidence="10" id="KW-0238">DNA-binding</keyword>
<dbReference type="GO" id="GO:0000976">
    <property type="term" value="F:transcription cis-regulatory region binding"/>
    <property type="evidence" value="ECO:0007669"/>
    <property type="project" value="TreeGrafter"/>
</dbReference>
<evidence type="ECO:0000256" key="8">
    <source>
        <dbReference type="ARBA" id="ARBA00022833"/>
    </source>
</evidence>
<keyword evidence="12" id="KW-0408">Iron</keyword>
<dbReference type="GO" id="GO:0008270">
    <property type="term" value="F:zinc ion binding"/>
    <property type="evidence" value="ECO:0007669"/>
    <property type="project" value="TreeGrafter"/>
</dbReference>
<dbReference type="Pfam" id="PF01475">
    <property type="entry name" value="FUR"/>
    <property type="match status" value="1"/>
</dbReference>
<keyword evidence="11" id="KW-0804">Transcription</keyword>
<feature type="binding site" evidence="12">
    <location>
        <position position="162"/>
    </location>
    <ligand>
        <name>Fe cation</name>
        <dbReference type="ChEBI" id="CHEBI:24875"/>
    </ligand>
</feature>
<evidence type="ECO:0000313" key="14">
    <source>
        <dbReference type="Proteomes" id="UP000011651"/>
    </source>
</evidence>
<evidence type="ECO:0000256" key="10">
    <source>
        <dbReference type="ARBA" id="ARBA00023125"/>
    </source>
</evidence>
<evidence type="ECO:0000256" key="4">
    <source>
        <dbReference type="ARBA" id="ARBA00020910"/>
    </source>
</evidence>
<keyword evidence="8" id="KW-0862">Zinc</keyword>
<dbReference type="InterPro" id="IPR002481">
    <property type="entry name" value="FUR"/>
</dbReference>
<dbReference type="GO" id="GO:0005829">
    <property type="term" value="C:cytosol"/>
    <property type="evidence" value="ECO:0007669"/>
    <property type="project" value="TreeGrafter"/>
</dbReference>
<comment type="subunit">
    <text evidence="3">Homodimer.</text>
</comment>
<evidence type="ECO:0000256" key="9">
    <source>
        <dbReference type="ARBA" id="ARBA00023015"/>
    </source>
</evidence>
<dbReference type="Gene3D" id="1.10.10.10">
    <property type="entry name" value="Winged helix-like DNA-binding domain superfamily/Winged helix DNA-binding domain"/>
    <property type="match status" value="1"/>
</dbReference>
<dbReference type="FunFam" id="1.10.10.10:FF:000007">
    <property type="entry name" value="Ferric uptake regulation protein"/>
    <property type="match status" value="1"/>
</dbReference>
<evidence type="ECO:0000256" key="12">
    <source>
        <dbReference type="PIRSR" id="PIRSR602481-2"/>
    </source>
</evidence>
<evidence type="ECO:0000256" key="5">
    <source>
        <dbReference type="ARBA" id="ARBA00022490"/>
    </source>
</evidence>
<proteinExistence type="inferred from homology"/>
<keyword evidence="5" id="KW-0963">Cytoplasm</keyword>
<evidence type="ECO:0000256" key="11">
    <source>
        <dbReference type="ARBA" id="ARBA00023163"/>
    </source>
</evidence>
<dbReference type="AlphaFoldDB" id="L9U7Q4"/>
<evidence type="ECO:0000256" key="7">
    <source>
        <dbReference type="ARBA" id="ARBA00022723"/>
    </source>
</evidence>
<dbReference type="SUPFAM" id="SSF46785">
    <property type="entry name" value="Winged helix' DNA-binding domain"/>
    <property type="match status" value="1"/>
</dbReference>
<accession>L9U7Q4</accession>